<dbReference type="SMART" id="SM00028">
    <property type="entry name" value="TPR"/>
    <property type="match status" value="4"/>
</dbReference>
<dbReference type="PROSITE" id="PS50109">
    <property type="entry name" value="HIS_KIN"/>
    <property type="match status" value="1"/>
</dbReference>
<keyword evidence="6" id="KW-0418">Kinase</keyword>
<dbReference type="PANTHER" id="PTHR24421">
    <property type="entry name" value="NITRATE/NITRITE SENSOR PROTEIN NARX-RELATED"/>
    <property type="match status" value="1"/>
</dbReference>
<protein>
    <recommendedName>
        <fullName evidence="2">histidine kinase</fullName>
        <ecNumber evidence="2">2.7.13.3</ecNumber>
    </recommendedName>
</protein>
<keyword evidence="10" id="KW-0812">Transmembrane</keyword>
<dbReference type="InterPro" id="IPR011712">
    <property type="entry name" value="Sig_transdc_His_kin_sub3_dim/P"/>
</dbReference>
<dbReference type="InterPro" id="IPR003594">
    <property type="entry name" value="HATPase_dom"/>
</dbReference>
<accession>A0ABX2DGC0</accession>
<feature type="repeat" description="TPR" evidence="9">
    <location>
        <begin position="289"/>
        <end position="322"/>
    </location>
</feature>
<keyword evidence="10" id="KW-0472">Membrane</keyword>
<comment type="caution">
    <text evidence="12">The sequence shown here is derived from an EMBL/GenBank/DDBJ whole genome shotgun (WGS) entry which is preliminary data.</text>
</comment>
<dbReference type="InterPro" id="IPR011990">
    <property type="entry name" value="TPR-like_helical_dom_sf"/>
</dbReference>
<organism evidence="12 13">
    <name type="scientific">Pedobacter boryungensis</name>
    <dbReference type="NCBI Taxonomy" id="869962"/>
    <lineage>
        <taxon>Bacteria</taxon>
        <taxon>Pseudomonadati</taxon>
        <taxon>Bacteroidota</taxon>
        <taxon>Sphingobacteriia</taxon>
        <taxon>Sphingobacteriales</taxon>
        <taxon>Sphingobacteriaceae</taxon>
        <taxon>Pedobacter</taxon>
    </lineage>
</organism>
<evidence type="ECO:0000256" key="7">
    <source>
        <dbReference type="ARBA" id="ARBA00022840"/>
    </source>
</evidence>
<evidence type="ECO:0000256" key="10">
    <source>
        <dbReference type="SAM" id="Phobius"/>
    </source>
</evidence>
<evidence type="ECO:0000313" key="13">
    <source>
        <dbReference type="Proteomes" id="UP000762110"/>
    </source>
</evidence>
<dbReference type="SUPFAM" id="SSF48452">
    <property type="entry name" value="TPR-like"/>
    <property type="match status" value="2"/>
</dbReference>
<keyword evidence="13" id="KW-1185">Reference proteome</keyword>
<comment type="catalytic activity">
    <reaction evidence="1">
        <text>ATP + protein L-histidine = ADP + protein N-phospho-L-histidine.</text>
        <dbReference type="EC" id="2.7.13.3"/>
    </reaction>
</comment>
<dbReference type="SMART" id="SM00387">
    <property type="entry name" value="HATPase_c"/>
    <property type="match status" value="1"/>
</dbReference>
<dbReference type="SUPFAM" id="SSF55874">
    <property type="entry name" value="ATPase domain of HSP90 chaperone/DNA topoisomerase II/histidine kinase"/>
    <property type="match status" value="1"/>
</dbReference>
<dbReference type="Gene3D" id="1.25.40.10">
    <property type="entry name" value="Tetratricopeptide repeat domain"/>
    <property type="match status" value="2"/>
</dbReference>
<dbReference type="InterPro" id="IPR036890">
    <property type="entry name" value="HATPase_C_sf"/>
</dbReference>
<dbReference type="InterPro" id="IPR005467">
    <property type="entry name" value="His_kinase_dom"/>
</dbReference>
<evidence type="ECO:0000256" key="8">
    <source>
        <dbReference type="ARBA" id="ARBA00023012"/>
    </source>
</evidence>
<dbReference type="PROSITE" id="PS50005">
    <property type="entry name" value="TPR"/>
    <property type="match status" value="1"/>
</dbReference>
<name>A0ABX2DGC0_9SPHI</name>
<feature type="domain" description="Histidine kinase" evidence="11">
    <location>
        <begin position="491"/>
        <end position="683"/>
    </location>
</feature>
<dbReference type="InterPro" id="IPR050482">
    <property type="entry name" value="Sensor_HK_TwoCompSys"/>
</dbReference>
<evidence type="ECO:0000313" key="12">
    <source>
        <dbReference type="EMBL" id="NQX33152.1"/>
    </source>
</evidence>
<sequence length="705" mass="81483">MSSSRSPVFVLLLFLFLPSFCFGQTRVIDSLKKVIQSSGTTKEICAAHNKLATEFTRYDLNQAKEHLHIAFSIAKSINWDLHVAYSYTEFVNIFRNTAMTDSAEYYLEKLKQLSLQHGSNSSDDIKIRSNYNSVKGLMLKNEGNYKAAIPYLLQAFKESEILKNPISAAGQLLNIGNTYLKLGAYETALNYHLKALDGFLKINNKKGQSFCYQAIAGDFVALQIYDKALDYAMKSRRIKALLNDKRGICSSNTSLGLIYRGLKAYEKSLKYFQIALHIAREMQLFSEEYEALMELGNTYLEMNEPLKALNEFKLVLRLAVKSGDEIKIKAIEAKLKFLQPTLVSDIGWEKKLFDNIHLYAKDGNKEQELESYKYLVKFYQDKNDFKKAFFYNEQFHTKKDSLLNYKLAMQLKKKEEVFNLERREKEITLLKRDRLINLAALEKQRVVKYSLVFFSFLMAFVLLLTVYRRNTILKANAVLALEDMRISIARDLHDDIGSRLTNIQLMTELIRNPNIIKNPQKDYILAIREEIMASTEALDEIVWNMNGKAAIDVNLQVRMRRYAGEIFDMGKIDYQMNMSDELIDKQFSHEKQRDIFLMFREILNNIRKHAEASKVLIELKTNRHHICLNISDDGKGFDLANLETERNGLKNIKSRTEKWKGKLVLASMPGVGTQFTITIPKDGSTLKQLLVYIQNLMSKIKWNKN</sequence>
<dbReference type="Pfam" id="PF13176">
    <property type="entry name" value="TPR_7"/>
    <property type="match status" value="1"/>
</dbReference>
<evidence type="ECO:0000259" key="11">
    <source>
        <dbReference type="PROSITE" id="PS50109"/>
    </source>
</evidence>
<dbReference type="Proteomes" id="UP000762110">
    <property type="component" value="Unassembled WGS sequence"/>
</dbReference>
<dbReference type="Pfam" id="PF07730">
    <property type="entry name" value="HisKA_3"/>
    <property type="match status" value="1"/>
</dbReference>
<dbReference type="Gene3D" id="3.30.565.10">
    <property type="entry name" value="Histidine kinase-like ATPase, C-terminal domain"/>
    <property type="match status" value="1"/>
</dbReference>
<proteinExistence type="predicted"/>
<keyword evidence="5" id="KW-0547">Nucleotide-binding</keyword>
<dbReference type="EC" id="2.7.13.3" evidence="2"/>
<gene>
    <name evidence="12" type="ORF">HQN85_15550</name>
</gene>
<dbReference type="Pfam" id="PF02518">
    <property type="entry name" value="HATPase_c"/>
    <property type="match status" value="1"/>
</dbReference>
<feature type="transmembrane region" description="Helical" evidence="10">
    <location>
        <begin position="446"/>
        <end position="467"/>
    </location>
</feature>
<keyword evidence="10" id="KW-1133">Transmembrane helix</keyword>
<dbReference type="EMBL" id="JABMKV010000005">
    <property type="protein sequence ID" value="NQX33152.1"/>
    <property type="molecule type" value="Genomic_DNA"/>
</dbReference>
<dbReference type="PANTHER" id="PTHR24421:SF10">
    <property type="entry name" value="NITRATE_NITRITE SENSOR PROTEIN NARQ"/>
    <property type="match status" value="1"/>
</dbReference>
<dbReference type="Gene3D" id="1.20.5.1930">
    <property type="match status" value="1"/>
</dbReference>
<evidence type="ECO:0000256" key="3">
    <source>
        <dbReference type="ARBA" id="ARBA00022553"/>
    </source>
</evidence>
<keyword evidence="4" id="KW-0808">Transferase</keyword>
<evidence type="ECO:0000256" key="9">
    <source>
        <dbReference type="PROSITE-ProRule" id="PRU00339"/>
    </source>
</evidence>
<evidence type="ECO:0000256" key="6">
    <source>
        <dbReference type="ARBA" id="ARBA00022777"/>
    </source>
</evidence>
<dbReference type="InterPro" id="IPR019734">
    <property type="entry name" value="TPR_rpt"/>
</dbReference>
<evidence type="ECO:0000256" key="2">
    <source>
        <dbReference type="ARBA" id="ARBA00012438"/>
    </source>
</evidence>
<keyword evidence="8" id="KW-0902">Two-component regulatory system</keyword>
<evidence type="ECO:0000256" key="1">
    <source>
        <dbReference type="ARBA" id="ARBA00000085"/>
    </source>
</evidence>
<dbReference type="RefSeq" id="WP_173273984.1">
    <property type="nucleotide sequence ID" value="NZ_JABMKV010000005.1"/>
</dbReference>
<dbReference type="CDD" id="cd16917">
    <property type="entry name" value="HATPase_UhpB-NarQ-NarX-like"/>
    <property type="match status" value="1"/>
</dbReference>
<keyword evidence="3" id="KW-0597">Phosphoprotein</keyword>
<keyword evidence="7" id="KW-0067">ATP-binding</keyword>
<evidence type="ECO:0000256" key="4">
    <source>
        <dbReference type="ARBA" id="ARBA00022679"/>
    </source>
</evidence>
<reference evidence="12 13" key="1">
    <citation type="submission" date="2020-05" db="EMBL/GenBank/DDBJ databases">
        <title>Description of Pedobacter foliorum sp. nov.</title>
        <authorList>
            <person name="Qi S."/>
            <person name="Carlier A."/>
            <person name="Cnockaert M."/>
            <person name="Vandamme P."/>
        </authorList>
    </citation>
    <scope>NUCLEOTIDE SEQUENCE [LARGE SCALE GENOMIC DNA]</scope>
    <source>
        <strain evidence="12 13">LMG 31300</strain>
    </source>
</reference>
<keyword evidence="9" id="KW-0802">TPR repeat</keyword>
<evidence type="ECO:0000256" key="5">
    <source>
        <dbReference type="ARBA" id="ARBA00022741"/>
    </source>
</evidence>